<dbReference type="EMBL" id="JH597958">
    <property type="status" value="NOT_ANNOTATED_CDS"/>
    <property type="molecule type" value="Genomic_DNA"/>
</dbReference>
<dbReference type="InParanoid" id="M4BUZ7"/>
<dbReference type="VEuPathDB" id="FungiDB:HpaG810337"/>
<feature type="compositionally biased region" description="Basic and acidic residues" evidence="1">
    <location>
        <begin position="79"/>
        <end position="98"/>
    </location>
</feature>
<evidence type="ECO:0000256" key="1">
    <source>
        <dbReference type="SAM" id="MobiDB-lite"/>
    </source>
</evidence>
<feature type="region of interest" description="Disordered" evidence="1">
    <location>
        <begin position="77"/>
        <end position="104"/>
    </location>
</feature>
<keyword evidence="3" id="KW-1185">Reference proteome</keyword>
<evidence type="ECO:0000313" key="2">
    <source>
        <dbReference type="EnsemblProtists" id="HpaP810337"/>
    </source>
</evidence>
<accession>M4BUZ7</accession>
<name>M4BUZ7_HYAAE</name>
<organism evidence="2 3">
    <name type="scientific">Hyaloperonospora arabidopsidis (strain Emoy2)</name>
    <name type="common">Downy mildew agent</name>
    <name type="synonym">Peronospora arabidopsidis</name>
    <dbReference type="NCBI Taxonomy" id="559515"/>
    <lineage>
        <taxon>Eukaryota</taxon>
        <taxon>Sar</taxon>
        <taxon>Stramenopiles</taxon>
        <taxon>Oomycota</taxon>
        <taxon>Peronosporomycetes</taxon>
        <taxon>Peronosporales</taxon>
        <taxon>Peronosporaceae</taxon>
        <taxon>Hyaloperonospora</taxon>
    </lineage>
</organism>
<proteinExistence type="predicted"/>
<reference evidence="2" key="2">
    <citation type="submission" date="2015-06" db="UniProtKB">
        <authorList>
            <consortium name="EnsemblProtists"/>
        </authorList>
    </citation>
    <scope>IDENTIFICATION</scope>
    <source>
        <strain evidence="2">Emoy2</strain>
    </source>
</reference>
<sequence>MLWHSAPRRLPLLRHIGHSVEKLDRLVASCHMEKATTLPCHSPSRNYCTETAAFESAPRRRRSTCSECGKRKTGTAFVRNERKRERVSASKSNGRTDLEASANRRFSAGSGFSESEEMVKKNAATSLAYVDADGVAVC</sequence>
<dbReference type="EnsemblProtists" id="HpaT810337">
    <property type="protein sequence ID" value="HpaP810337"/>
    <property type="gene ID" value="HpaG810337"/>
</dbReference>
<dbReference type="Proteomes" id="UP000011713">
    <property type="component" value="Unassembled WGS sequence"/>
</dbReference>
<evidence type="ECO:0000313" key="3">
    <source>
        <dbReference type="Proteomes" id="UP000011713"/>
    </source>
</evidence>
<dbReference type="HOGENOM" id="CLU_1859096_0_0_1"/>
<protein>
    <submittedName>
        <fullName evidence="2">Uncharacterized protein</fullName>
    </submittedName>
</protein>
<reference evidence="3" key="1">
    <citation type="journal article" date="2010" name="Science">
        <title>Signatures of adaptation to obligate biotrophy in the Hyaloperonospora arabidopsidis genome.</title>
        <authorList>
            <person name="Baxter L."/>
            <person name="Tripathy S."/>
            <person name="Ishaque N."/>
            <person name="Boot N."/>
            <person name="Cabral A."/>
            <person name="Kemen E."/>
            <person name="Thines M."/>
            <person name="Ah-Fong A."/>
            <person name="Anderson R."/>
            <person name="Badejoko W."/>
            <person name="Bittner-Eddy P."/>
            <person name="Boore J.L."/>
            <person name="Chibucos M.C."/>
            <person name="Coates M."/>
            <person name="Dehal P."/>
            <person name="Delehaunty K."/>
            <person name="Dong S."/>
            <person name="Downton P."/>
            <person name="Dumas B."/>
            <person name="Fabro G."/>
            <person name="Fronick C."/>
            <person name="Fuerstenberg S.I."/>
            <person name="Fulton L."/>
            <person name="Gaulin E."/>
            <person name="Govers F."/>
            <person name="Hughes L."/>
            <person name="Humphray S."/>
            <person name="Jiang R.H."/>
            <person name="Judelson H."/>
            <person name="Kamoun S."/>
            <person name="Kyung K."/>
            <person name="Meijer H."/>
            <person name="Minx P."/>
            <person name="Morris P."/>
            <person name="Nelson J."/>
            <person name="Phuntumart V."/>
            <person name="Qutob D."/>
            <person name="Rehmany A."/>
            <person name="Rougon-Cardoso A."/>
            <person name="Ryden P."/>
            <person name="Torto-Alalibo T."/>
            <person name="Studholme D."/>
            <person name="Wang Y."/>
            <person name="Win J."/>
            <person name="Wood J."/>
            <person name="Clifton S.W."/>
            <person name="Rogers J."/>
            <person name="Van den Ackerveken G."/>
            <person name="Jones J.D."/>
            <person name="McDowell J.M."/>
            <person name="Beynon J."/>
            <person name="Tyler B.M."/>
        </authorList>
    </citation>
    <scope>NUCLEOTIDE SEQUENCE [LARGE SCALE GENOMIC DNA]</scope>
    <source>
        <strain evidence="3">Emoy2</strain>
    </source>
</reference>
<dbReference type="AlphaFoldDB" id="M4BUZ7"/>